<gene>
    <name evidence="1" type="ORF">UFOVP337_39</name>
</gene>
<evidence type="ECO:0000313" key="1">
    <source>
        <dbReference type="EMBL" id="CAB4139391.1"/>
    </source>
</evidence>
<dbReference type="EMBL" id="LR796354">
    <property type="protein sequence ID" value="CAB4139391.1"/>
    <property type="molecule type" value="Genomic_DNA"/>
</dbReference>
<proteinExistence type="predicted"/>
<sequence>MSKEAMKLALEALELAKRSHGMMLLSDPPQEAWKTYRVDGSMNRAITALREALAEQPAQQEEDLYELAVRADNEGQP</sequence>
<reference evidence="1" key="1">
    <citation type="submission" date="2020-04" db="EMBL/GenBank/DDBJ databases">
        <authorList>
            <person name="Chiriac C."/>
            <person name="Salcher M."/>
            <person name="Ghai R."/>
            <person name="Kavagutti S V."/>
        </authorList>
    </citation>
    <scope>NUCLEOTIDE SEQUENCE</scope>
</reference>
<accession>A0A6J5LZE6</accession>
<name>A0A6J5LZE6_9CAUD</name>
<protein>
    <submittedName>
        <fullName evidence="1">Uncharacterized protein</fullName>
    </submittedName>
</protein>
<organism evidence="1">
    <name type="scientific">uncultured Caudovirales phage</name>
    <dbReference type="NCBI Taxonomy" id="2100421"/>
    <lineage>
        <taxon>Viruses</taxon>
        <taxon>Duplodnaviria</taxon>
        <taxon>Heunggongvirae</taxon>
        <taxon>Uroviricota</taxon>
        <taxon>Caudoviricetes</taxon>
        <taxon>Peduoviridae</taxon>
        <taxon>Maltschvirus</taxon>
        <taxon>Maltschvirus maltsch</taxon>
    </lineage>
</organism>